<protein>
    <recommendedName>
        <fullName evidence="1">Isoaspartyl dipeptidase</fullName>
        <ecNumber evidence="1">3.4.19.-</ecNumber>
    </recommendedName>
</protein>
<dbReference type="InterPro" id="IPR011059">
    <property type="entry name" value="Metal-dep_hydrolase_composite"/>
</dbReference>
<name>A0ABS2QVE4_9BACI</name>
<feature type="domain" description="Amidohydrolase-related" evidence="2">
    <location>
        <begin position="53"/>
        <end position="371"/>
    </location>
</feature>
<dbReference type="Gene3D" id="2.30.40.10">
    <property type="entry name" value="Urease, subunit C, domain 1"/>
    <property type="match status" value="1"/>
</dbReference>
<dbReference type="SUPFAM" id="SSF51556">
    <property type="entry name" value="Metallo-dependent hydrolases"/>
    <property type="match status" value="1"/>
</dbReference>
<keyword evidence="1" id="KW-0645">Protease</keyword>
<dbReference type="InterPro" id="IPR032466">
    <property type="entry name" value="Metal_Hydrolase"/>
</dbReference>
<accession>A0ABS2QVE4</accession>
<dbReference type="GO" id="GO:0016787">
    <property type="term" value="F:hydrolase activity"/>
    <property type="evidence" value="ECO:0007669"/>
    <property type="project" value="UniProtKB-KW"/>
</dbReference>
<sequence length="395" mass="43054">MFTLIKQTELYAPTYIGKKDVLLTGERIVKIDDDITITGVDVSIVDGRNTYCVPGLIDRHVHITGGGGEGGFSTSTPEVQLSSLVQNGITTVVGLLGTNDLARSAKSLLAKAKSLKEEGMNAYALTGGYGYPPTTITGEIRDDILFIDEVLGLKLAIEDHRSSYVTTEELKRMAAHVRVASMLAKKPGFIHLHMGNGKGLYESIYQVLEETDLPIQLFSPTHINRNERLLEASVEFAKRGGLIDVTSNINLVKENEVYTPAKAISYLLERGVDLNKITVSSDANGSLPVFNEEGQLTGLGVAGFEPNIETLKELVHQEGLPLEKALLPFTVNPAKGLGLYPNRGQLHEKAYADLVLLDSEFAIRDVFINGTAFMQNGQLLRKGTFEHSMVVQSLI</sequence>
<evidence type="ECO:0000313" key="4">
    <source>
        <dbReference type="Proteomes" id="UP000809829"/>
    </source>
</evidence>
<comment type="function">
    <text evidence="1">Catalyzes the hydrolytic cleavage of a subset of L-isoaspartyl (L-beta-aspartyl) dipeptides. Used to degrade proteins damaged by L-isoaspartyl residues formation.</text>
</comment>
<dbReference type="Proteomes" id="UP000809829">
    <property type="component" value="Unassembled WGS sequence"/>
</dbReference>
<dbReference type="NCBIfam" id="TIGR01975">
    <property type="entry name" value="isoAsp_dipep"/>
    <property type="match status" value="1"/>
</dbReference>
<dbReference type="PANTHER" id="PTHR11647:SF1">
    <property type="entry name" value="COLLAPSIN RESPONSE MEDIATOR PROTEIN"/>
    <property type="match status" value="1"/>
</dbReference>
<organism evidence="3 4">
    <name type="scientific">Priestia iocasae</name>
    <dbReference type="NCBI Taxonomy" id="2291674"/>
    <lineage>
        <taxon>Bacteria</taxon>
        <taxon>Bacillati</taxon>
        <taxon>Bacillota</taxon>
        <taxon>Bacilli</taxon>
        <taxon>Bacillales</taxon>
        <taxon>Bacillaceae</taxon>
        <taxon>Priestia</taxon>
    </lineage>
</organism>
<comment type="similarity">
    <text evidence="1">Belongs to the peptidase M38 family.</text>
</comment>
<comment type="PTM">
    <text evidence="1">Carboxylation allows a single lysine to coordinate two zinc ions.</text>
</comment>
<keyword evidence="1 3" id="KW-0378">Hydrolase</keyword>
<dbReference type="PIRSF" id="PIRSF001238">
    <property type="entry name" value="IadA"/>
    <property type="match status" value="1"/>
</dbReference>
<dbReference type="Gene3D" id="3.20.20.140">
    <property type="entry name" value="Metal-dependent hydrolases"/>
    <property type="match status" value="1"/>
</dbReference>
<proteinExistence type="inferred from homology"/>
<keyword evidence="1" id="KW-0482">Metalloprotease</keyword>
<dbReference type="InterPro" id="IPR006680">
    <property type="entry name" value="Amidohydro-rel"/>
</dbReference>
<keyword evidence="1" id="KW-0862">Zinc</keyword>
<comment type="cofactor">
    <cofactor evidence="1">
        <name>Zn(2+)</name>
        <dbReference type="ChEBI" id="CHEBI:29105"/>
    </cofactor>
    <text evidence="1">Binds 2 Zn(2+) ions per subunit.</text>
</comment>
<evidence type="ECO:0000313" key="3">
    <source>
        <dbReference type="EMBL" id="MBM7703464.1"/>
    </source>
</evidence>
<dbReference type="InterPro" id="IPR050378">
    <property type="entry name" value="Metallo-dep_Hydrolases_sf"/>
</dbReference>
<dbReference type="EC" id="3.4.19.-" evidence="1"/>
<comment type="caution">
    <text evidence="3">The sequence shown here is derived from an EMBL/GenBank/DDBJ whole genome shotgun (WGS) entry which is preliminary data.</text>
</comment>
<dbReference type="SUPFAM" id="SSF51338">
    <property type="entry name" value="Composite domain of metallo-dependent hydrolases"/>
    <property type="match status" value="1"/>
</dbReference>
<dbReference type="Pfam" id="PF01979">
    <property type="entry name" value="Amidohydro_1"/>
    <property type="match status" value="1"/>
</dbReference>
<dbReference type="InterPro" id="IPR010229">
    <property type="entry name" value="Pept_M38_dipep"/>
</dbReference>
<keyword evidence="1" id="KW-0479">Metal-binding</keyword>
<dbReference type="PANTHER" id="PTHR11647">
    <property type="entry name" value="HYDRANTOINASE/DIHYDROPYRIMIDINASE FAMILY MEMBER"/>
    <property type="match status" value="1"/>
</dbReference>
<evidence type="ECO:0000256" key="1">
    <source>
        <dbReference type="PIRNR" id="PIRNR001238"/>
    </source>
</evidence>
<dbReference type="EMBL" id="JAFBFC010000004">
    <property type="protein sequence ID" value="MBM7703464.1"/>
    <property type="molecule type" value="Genomic_DNA"/>
</dbReference>
<keyword evidence="4" id="KW-1185">Reference proteome</keyword>
<dbReference type="RefSeq" id="WP_239583494.1">
    <property type="nucleotide sequence ID" value="NZ_JAFBFC010000004.1"/>
</dbReference>
<comment type="subcellular location">
    <subcellularLocation>
        <location evidence="1">Cytoplasm</location>
    </subcellularLocation>
</comment>
<reference evidence="3 4" key="1">
    <citation type="submission" date="2021-01" db="EMBL/GenBank/DDBJ databases">
        <title>Genomic Encyclopedia of Type Strains, Phase IV (KMG-IV): sequencing the most valuable type-strain genomes for metagenomic binning, comparative biology and taxonomic classification.</title>
        <authorList>
            <person name="Goeker M."/>
        </authorList>
    </citation>
    <scope>NUCLEOTIDE SEQUENCE [LARGE SCALE GENOMIC DNA]</scope>
    <source>
        <strain evidence="3 4">DSM 104297</strain>
    </source>
</reference>
<evidence type="ECO:0000259" key="2">
    <source>
        <dbReference type="Pfam" id="PF01979"/>
    </source>
</evidence>
<gene>
    <name evidence="3" type="ORF">JOC83_002313</name>
</gene>